<keyword evidence="2" id="KW-1185">Reference proteome</keyword>
<dbReference type="AlphaFoldDB" id="A0A8T0GAG4"/>
<name>A0A8T0GAG4_CERPU</name>
<sequence length="74" mass="8731">MTGRCIQQVNISLPQIVKYLSVGNDTLNVDNWHQAQNANHKLMHARMSYLLRLQHIYLATWIVRSKLSWNKELQ</sequence>
<organism evidence="1 2">
    <name type="scientific">Ceratodon purpureus</name>
    <name type="common">Fire moss</name>
    <name type="synonym">Dicranum purpureum</name>
    <dbReference type="NCBI Taxonomy" id="3225"/>
    <lineage>
        <taxon>Eukaryota</taxon>
        <taxon>Viridiplantae</taxon>
        <taxon>Streptophyta</taxon>
        <taxon>Embryophyta</taxon>
        <taxon>Bryophyta</taxon>
        <taxon>Bryophytina</taxon>
        <taxon>Bryopsida</taxon>
        <taxon>Dicranidae</taxon>
        <taxon>Pseudoditrichales</taxon>
        <taxon>Ditrichaceae</taxon>
        <taxon>Ceratodon</taxon>
    </lineage>
</organism>
<comment type="caution">
    <text evidence="1">The sequence shown here is derived from an EMBL/GenBank/DDBJ whole genome shotgun (WGS) entry which is preliminary data.</text>
</comment>
<dbReference type="Proteomes" id="UP000822688">
    <property type="component" value="Chromosome 11"/>
</dbReference>
<proteinExistence type="predicted"/>
<evidence type="ECO:0000313" key="1">
    <source>
        <dbReference type="EMBL" id="KAG0556070.1"/>
    </source>
</evidence>
<evidence type="ECO:0000313" key="2">
    <source>
        <dbReference type="Proteomes" id="UP000822688"/>
    </source>
</evidence>
<protein>
    <submittedName>
        <fullName evidence="1">Uncharacterized protein</fullName>
    </submittedName>
</protein>
<gene>
    <name evidence="1" type="ORF">KC19_11G023600</name>
</gene>
<reference evidence="1 2" key="1">
    <citation type="submission" date="2020-06" db="EMBL/GenBank/DDBJ databases">
        <title>WGS assembly of Ceratodon purpureus strain R40.</title>
        <authorList>
            <person name="Carey S.B."/>
            <person name="Jenkins J."/>
            <person name="Shu S."/>
            <person name="Lovell J.T."/>
            <person name="Sreedasyam A."/>
            <person name="Maumus F."/>
            <person name="Tiley G.P."/>
            <person name="Fernandez-Pozo N."/>
            <person name="Barry K."/>
            <person name="Chen C."/>
            <person name="Wang M."/>
            <person name="Lipzen A."/>
            <person name="Daum C."/>
            <person name="Saski C.A."/>
            <person name="Payton A.C."/>
            <person name="Mcbreen J.C."/>
            <person name="Conrad R.E."/>
            <person name="Kollar L.M."/>
            <person name="Olsson S."/>
            <person name="Huttunen S."/>
            <person name="Landis J.B."/>
            <person name="Wickett N.J."/>
            <person name="Johnson M.G."/>
            <person name="Rensing S.A."/>
            <person name="Grimwood J."/>
            <person name="Schmutz J."/>
            <person name="Mcdaniel S.F."/>
        </authorList>
    </citation>
    <scope>NUCLEOTIDE SEQUENCE [LARGE SCALE GENOMIC DNA]</scope>
    <source>
        <strain evidence="1 2">R40</strain>
    </source>
</reference>
<dbReference type="EMBL" id="CM026432">
    <property type="protein sequence ID" value="KAG0556070.1"/>
    <property type="molecule type" value="Genomic_DNA"/>
</dbReference>
<accession>A0A8T0GAG4</accession>